<dbReference type="InterPro" id="IPR043532">
    <property type="entry name" value="AP2_Mu_N"/>
</dbReference>
<proteinExistence type="predicted"/>
<dbReference type="PRINTS" id="PR00314">
    <property type="entry name" value="CLATHRINADPT"/>
</dbReference>
<feature type="repeat" description="Solcar" evidence="11">
    <location>
        <begin position="811"/>
        <end position="898"/>
    </location>
</feature>
<evidence type="ECO:0000256" key="3">
    <source>
        <dbReference type="ARBA" id="ARBA00004277"/>
    </source>
</evidence>
<dbReference type="Gene3D" id="2.60.40.1170">
    <property type="entry name" value="Mu homology domain, subdomain B"/>
    <property type="match status" value="2"/>
</dbReference>
<feature type="domain" description="MHD" evidence="13">
    <location>
        <begin position="235"/>
        <end position="495"/>
    </location>
</feature>
<dbReference type="CDD" id="cd09251">
    <property type="entry name" value="AP-2_Mu2_Cterm"/>
    <property type="match status" value="1"/>
</dbReference>
<feature type="chain" id="PRO_5047011055" description="MHD domain-containing protein" evidence="12">
    <location>
        <begin position="22"/>
        <end position="900"/>
    </location>
</feature>
<evidence type="ECO:0000313" key="15">
    <source>
        <dbReference type="Proteomes" id="UP001472677"/>
    </source>
</evidence>
<dbReference type="InterPro" id="IPR018240">
    <property type="entry name" value="Clathrin_mu_CS"/>
</dbReference>
<dbReference type="InterPro" id="IPR036168">
    <property type="entry name" value="AP2_Mu_C_sf"/>
</dbReference>
<dbReference type="PROSITE" id="PS50920">
    <property type="entry name" value="SOLCAR"/>
    <property type="match status" value="3"/>
</dbReference>
<keyword evidence="4" id="KW-0813">Transport</keyword>
<dbReference type="InterPro" id="IPR043512">
    <property type="entry name" value="Mu2_C"/>
</dbReference>
<comment type="caution">
    <text evidence="14">The sequence shown here is derived from an EMBL/GenBank/DDBJ whole genome shotgun (WGS) entry which is preliminary data.</text>
</comment>
<keyword evidence="9 11" id="KW-0472">Membrane</keyword>
<gene>
    <name evidence="14" type="ORF">V6N12_021888</name>
</gene>
<dbReference type="Pfam" id="PF00928">
    <property type="entry name" value="Adap_comp_sub"/>
    <property type="match status" value="1"/>
</dbReference>
<dbReference type="PROSITE" id="PS51072">
    <property type="entry name" value="MHD"/>
    <property type="match status" value="1"/>
</dbReference>
<evidence type="ECO:0000256" key="1">
    <source>
        <dbReference type="ARBA" id="ARBA00004141"/>
    </source>
</evidence>
<dbReference type="InterPro" id="IPR050431">
    <property type="entry name" value="Adaptor_comp_med_subunit"/>
</dbReference>
<dbReference type="InterPro" id="IPR001392">
    <property type="entry name" value="Clathrin_mu"/>
</dbReference>
<organism evidence="14 15">
    <name type="scientific">Hibiscus sabdariffa</name>
    <name type="common">roselle</name>
    <dbReference type="NCBI Taxonomy" id="183260"/>
    <lineage>
        <taxon>Eukaryota</taxon>
        <taxon>Viridiplantae</taxon>
        <taxon>Streptophyta</taxon>
        <taxon>Embryophyta</taxon>
        <taxon>Tracheophyta</taxon>
        <taxon>Spermatophyta</taxon>
        <taxon>Magnoliopsida</taxon>
        <taxon>eudicotyledons</taxon>
        <taxon>Gunneridae</taxon>
        <taxon>Pentapetalae</taxon>
        <taxon>rosids</taxon>
        <taxon>malvids</taxon>
        <taxon>Malvales</taxon>
        <taxon>Malvaceae</taxon>
        <taxon>Malvoideae</taxon>
        <taxon>Hibiscus</taxon>
    </lineage>
</organism>
<keyword evidence="8" id="KW-0653">Protein transport</keyword>
<keyword evidence="12" id="KW-0732">Signal</keyword>
<evidence type="ECO:0000259" key="13">
    <source>
        <dbReference type="PROSITE" id="PS51072"/>
    </source>
</evidence>
<evidence type="ECO:0000256" key="2">
    <source>
        <dbReference type="ARBA" id="ARBA00004236"/>
    </source>
</evidence>
<sequence>MPLNYNLYIVIFLLQTNRVYSSVVEHLTADQEVTGSNPVGPVALRFIFMRVTRSTGPKMPVAASAIYFLNLRGDVLINRLYRDDVGGNMVDAFRMHIMQTKELGTCPVRQIGGCSFFYMRISNVYIVIVVSSNANVACAFKFVVEAVALFKSYFGGAFDEDAIRNNFVLIYELLDEIMDFGYPQNLSPEILKLYITQEGVRSPFSSKPSDKPVPNATLQVTGAVGWRREGLVYKKNEVFLDIVESVNLLMSSKGSVLRCDVTGKILMKCFLSGMPDLKLGLNDKIGLEKESELKSRPAKSGKTIELDDVTFHQCVNLTRFNSEKTVSFVPPDGEFELMKYRITEGVNLPFRVLPTIKELGRTRMEVNVKVKSVFGAKMFALGVVIKIPVPKQTAKTSFQVTSGRAKYQASIDCLVWKIRKFPGQTEPTLSAEVELISTMAEKKSWTRPPIQMEFQVPMFTASGLRVRFLKVWEKSGYNTVEWVRYITKAGSYEIRQLATVLKMVQYPNTCTHTRKVNQKLGYGNWQSVARMGYLHYRWDMAEGAIRLFSTGSRCHEIRRRRALALSHSTSLRYVNNSYQSVNAERDNCTVTYILSEVKIFYLKMGDVAKDLTSGTVGGAAQLIVGHPFDTIKVKLQSQPAPLPGQAPKYAGAMDAVRQTIAVEGPRGLYKGMGAPLATVAAFNAVLFTVRGQMEALLRSEPGATLTVGQQVICGAGAGVAVSFLACPTELIKCRLQAQSALADSASAGAMVKYGGPMDVARHVLRSEGGVRGLCKGMVPTLAREVPGNAVVFGVYEALKQYMAGGPDTSKLGRGSILTAGGLAGAAFWLTVYPTDVVKSVIQVDDYKNPKYSGSINALKRIFASEGLKGLYKGFGPAMARSVPANAACFLAYEVTRSSLG</sequence>
<dbReference type="PROSITE" id="PS00990">
    <property type="entry name" value="CLAT_ADAPTOR_M_1"/>
    <property type="match status" value="1"/>
</dbReference>
<evidence type="ECO:0000256" key="12">
    <source>
        <dbReference type="SAM" id="SignalP"/>
    </source>
</evidence>
<dbReference type="PANTHER" id="PTHR10529">
    <property type="entry name" value="AP COMPLEX SUBUNIT MU"/>
    <property type="match status" value="1"/>
</dbReference>
<evidence type="ECO:0000313" key="14">
    <source>
        <dbReference type="EMBL" id="KAK8587394.1"/>
    </source>
</evidence>
<keyword evidence="5" id="KW-1003">Cell membrane</keyword>
<dbReference type="InterPro" id="IPR011012">
    <property type="entry name" value="Longin-like_dom_sf"/>
</dbReference>
<dbReference type="Gene3D" id="3.30.450.60">
    <property type="match status" value="1"/>
</dbReference>
<dbReference type="SUPFAM" id="SSF64356">
    <property type="entry name" value="SNARE-like"/>
    <property type="match status" value="1"/>
</dbReference>
<comment type="subcellular location">
    <subcellularLocation>
        <location evidence="2">Cell membrane</location>
    </subcellularLocation>
    <subcellularLocation>
        <location evidence="3">Membrane</location>
        <location evidence="3">Coated pit</location>
        <topology evidence="3">Peripheral membrane protein</topology>
        <orientation evidence="3">Cytoplasmic side</orientation>
    </subcellularLocation>
    <subcellularLocation>
        <location evidence="1">Membrane</location>
        <topology evidence="1">Multi-pass membrane protein</topology>
    </subcellularLocation>
</comment>
<evidence type="ECO:0000256" key="6">
    <source>
        <dbReference type="ARBA" id="ARBA00022583"/>
    </source>
</evidence>
<dbReference type="InterPro" id="IPR023395">
    <property type="entry name" value="MCP_dom_sf"/>
</dbReference>
<evidence type="ECO:0000256" key="11">
    <source>
        <dbReference type="PROSITE-ProRule" id="PRU00282"/>
    </source>
</evidence>
<keyword evidence="15" id="KW-1185">Reference proteome</keyword>
<dbReference type="SUPFAM" id="SSF49447">
    <property type="entry name" value="Second domain of Mu2 adaptin subunit (ap50) of ap2 adaptor"/>
    <property type="match status" value="1"/>
</dbReference>
<keyword evidence="10" id="KW-0168">Coated pit</keyword>
<evidence type="ECO:0000256" key="9">
    <source>
        <dbReference type="ARBA" id="ARBA00023136"/>
    </source>
</evidence>
<dbReference type="CDD" id="cd14836">
    <property type="entry name" value="AP2_Mu_N"/>
    <property type="match status" value="1"/>
</dbReference>
<dbReference type="Gene3D" id="1.50.40.10">
    <property type="entry name" value="Mitochondrial carrier domain"/>
    <property type="match status" value="1"/>
</dbReference>
<dbReference type="InterPro" id="IPR028565">
    <property type="entry name" value="MHD"/>
</dbReference>
<accession>A0ABR2FT20</accession>
<feature type="repeat" description="Solcar" evidence="11">
    <location>
        <begin position="705"/>
        <end position="801"/>
    </location>
</feature>
<feature type="repeat" description="Solcar" evidence="11">
    <location>
        <begin position="605"/>
        <end position="696"/>
    </location>
</feature>
<dbReference type="SUPFAM" id="SSF103506">
    <property type="entry name" value="Mitochondrial carrier"/>
    <property type="match status" value="1"/>
</dbReference>
<feature type="signal peptide" evidence="12">
    <location>
        <begin position="1"/>
        <end position="21"/>
    </location>
</feature>
<evidence type="ECO:0000256" key="5">
    <source>
        <dbReference type="ARBA" id="ARBA00022475"/>
    </source>
</evidence>
<evidence type="ECO:0000256" key="4">
    <source>
        <dbReference type="ARBA" id="ARBA00022448"/>
    </source>
</evidence>
<evidence type="ECO:0000256" key="8">
    <source>
        <dbReference type="ARBA" id="ARBA00022927"/>
    </source>
</evidence>
<dbReference type="InterPro" id="IPR018108">
    <property type="entry name" value="MCP_transmembrane"/>
</dbReference>
<dbReference type="Pfam" id="PF00153">
    <property type="entry name" value="Mito_carr"/>
    <property type="match status" value="3"/>
</dbReference>
<evidence type="ECO:0000256" key="10">
    <source>
        <dbReference type="ARBA" id="ARBA00023176"/>
    </source>
</evidence>
<keyword evidence="7 11" id="KW-0812">Transmembrane</keyword>
<keyword evidence="6" id="KW-0254">Endocytosis</keyword>
<dbReference type="EMBL" id="JBBPBM010000004">
    <property type="protein sequence ID" value="KAK8587394.1"/>
    <property type="molecule type" value="Genomic_DNA"/>
</dbReference>
<protein>
    <recommendedName>
        <fullName evidence="13">MHD domain-containing protein</fullName>
    </recommendedName>
</protein>
<name>A0ABR2FT20_9ROSI</name>
<dbReference type="Proteomes" id="UP001472677">
    <property type="component" value="Unassembled WGS sequence"/>
</dbReference>
<evidence type="ECO:0000256" key="7">
    <source>
        <dbReference type="ARBA" id="ARBA00022692"/>
    </source>
</evidence>
<reference evidence="14 15" key="1">
    <citation type="journal article" date="2024" name="G3 (Bethesda)">
        <title>Genome assembly of Hibiscus sabdariffa L. provides insights into metabolisms of medicinal natural products.</title>
        <authorList>
            <person name="Kim T."/>
        </authorList>
    </citation>
    <scope>NUCLEOTIDE SEQUENCE [LARGE SCALE GENOMIC DNA]</scope>
    <source>
        <strain evidence="14">TK-2024</strain>
        <tissue evidence="14">Old leaves</tissue>
    </source>
</reference>